<gene>
    <name evidence="3" type="ORF">CAEBREN_15213</name>
</gene>
<feature type="region of interest" description="Disordered" evidence="1">
    <location>
        <begin position="1044"/>
        <end position="1065"/>
    </location>
</feature>
<dbReference type="eggNOG" id="KOG0017">
    <property type="taxonomic scope" value="Eukaryota"/>
</dbReference>
<dbReference type="InterPro" id="IPR002156">
    <property type="entry name" value="RNaseH_domain"/>
</dbReference>
<evidence type="ECO:0000259" key="2">
    <source>
        <dbReference type="PROSITE" id="PS50879"/>
    </source>
</evidence>
<dbReference type="HOGENOM" id="CLU_268350_0_0_1"/>
<organism evidence="4">
    <name type="scientific">Caenorhabditis brenneri</name>
    <name type="common">Nematode worm</name>
    <dbReference type="NCBI Taxonomy" id="135651"/>
    <lineage>
        <taxon>Eukaryota</taxon>
        <taxon>Metazoa</taxon>
        <taxon>Ecdysozoa</taxon>
        <taxon>Nematoda</taxon>
        <taxon>Chromadorea</taxon>
        <taxon>Rhabditida</taxon>
        <taxon>Rhabditina</taxon>
        <taxon>Rhabditomorpha</taxon>
        <taxon>Rhabditoidea</taxon>
        <taxon>Rhabditidae</taxon>
        <taxon>Peloderinae</taxon>
        <taxon>Caenorhabditis</taxon>
    </lineage>
</organism>
<dbReference type="PANTHER" id="PTHR47331">
    <property type="entry name" value="PHD-TYPE DOMAIN-CONTAINING PROTEIN"/>
    <property type="match status" value="1"/>
</dbReference>
<dbReference type="AlphaFoldDB" id="G0NBB4"/>
<reference evidence="4" key="1">
    <citation type="submission" date="2011-07" db="EMBL/GenBank/DDBJ databases">
        <authorList>
            <consortium name="Caenorhabditis brenneri Sequencing and Analysis Consortium"/>
            <person name="Wilson R.K."/>
        </authorList>
    </citation>
    <scope>NUCLEOTIDE SEQUENCE [LARGE SCALE GENOMIC DNA]</scope>
    <source>
        <strain evidence="4">PB2801</strain>
    </source>
</reference>
<feature type="region of interest" description="Disordered" evidence="1">
    <location>
        <begin position="750"/>
        <end position="781"/>
    </location>
</feature>
<dbReference type="InterPro" id="IPR041588">
    <property type="entry name" value="Integrase_H2C2"/>
</dbReference>
<feature type="region of interest" description="Disordered" evidence="1">
    <location>
        <begin position="1202"/>
        <end position="1224"/>
    </location>
</feature>
<protein>
    <recommendedName>
        <fullName evidence="2">RNase H type-1 domain-containing protein</fullName>
    </recommendedName>
</protein>
<feature type="region of interest" description="Disordered" evidence="1">
    <location>
        <begin position="892"/>
        <end position="967"/>
    </location>
</feature>
<proteinExistence type="predicted"/>
<dbReference type="SUPFAM" id="SSF56672">
    <property type="entry name" value="DNA/RNA polymerases"/>
    <property type="match status" value="1"/>
</dbReference>
<sequence>MVEVNEQDRDALRLLWFENPDEGFRNMENVIIMRFKRLPFGVNCSPFLLSMAIVHGIQQSDAPKELVEAVEQMCYVDNFFITTDDINKLPEYYTSLKHYFNQMGMNMREFSVNSCDDFIRPEDKVKNTDNIKVLGYLYDSKNDTYEVRKPEISIRDENTPIRKMTKRKLVGEITAIFDPRNTESNGNIPIQIAIFTDASEAIYGTCLYLKIPIQERPGQFEIHLLIAKQRIAPKIKTLTIPRLELMGILIGVRLLKYTLSEMNLNPSKIEIFSDSTIALAQIKNQSTIKSEKQPVWVERRCNEIWMTLQNIKEGNPRVEISLPHVPTDQSPADHITRGSESEDELRKTNYFYGPEWLSDNDHPDHPLKKDNNNKIEVPIPEDNIVVTPTVLVTKTKKLEENTTIPLEKINNFDKAVRATAYALRFLKHRFYDKVSDDTKEKAKLNLPELAKIKKKISGQLELEELQQAEKLLIRNNQISFEIRENPKENQFLSKEDPSDHIVYQYNRIPNCDKKPIIKTNSELARQIIQKIHKEHLHAGPAATLGFVLDKYAGKKWKAAVKRELKRCSVCRKANNHSFRDAPPGDLPIRRTTPCRPFQHIGVDFLGPIKTQVRNSSEILKSQILYDYVAYTSQYREIREQAKRFWHIFYRDYLQQNKNFRSIAQHNRAFSNLVKPVLGEVVLLKDEKTDRKNWKLGIITELITGRDGEIRSVRVRTTQKKKHLNGTRQYQRVKNIEITRPLKLVIPLEIRPQTSEKSKPEEIEDNSNPEEIEENNGKNVNAVPTQQIQNKKIKKTSSRPAIRRAPTYIWNYYSMYMMIFMCLLAVMSGASARPDSLGSFNFPNRTIPDTEVYTSSTPSIPQTFAITTTVSPTTTKRKPKVTTTPITTTEIPTTTTQTTTRKSTPSPTTTTEVPKTTTTEAPTTTTVRTSTQRSTTLPTTTGSTTVPTTTTEVQTQAPTTKTTTTRSPNRLENARFESRSSQAEVQQLPSPIVLPPADTAAHDLINDLNPTLQKEVEGNFPKEEGVKRAATMAREIETTTVITEETTTTTPLSSTEATTTPNENFHLPHDKVISTINHQINIMSKRPHMSIAEKVNEKAEEMAVTWELRAITERAAREMRRPQRPPPRCRFCGAAHQTAECNIIPQGDKMEQAARKRICLICLTHAGHHPANCRGLRTPIHLCNRRCCVNNYIIHHKTICASATPPASPQQSPRADGNGNNDPQN</sequence>
<feature type="compositionally biased region" description="Low complexity" evidence="1">
    <location>
        <begin position="1044"/>
        <end position="1060"/>
    </location>
</feature>
<dbReference type="Pfam" id="PF18701">
    <property type="entry name" value="DUF5641"/>
    <property type="match status" value="1"/>
</dbReference>
<dbReference type="GO" id="GO:0003676">
    <property type="term" value="F:nucleic acid binding"/>
    <property type="evidence" value="ECO:0007669"/>
    <property type="project" value="InterPro"/>
</dbReference>
<feature type="compositionally biased region" description="Low complexity" evidence="1">
    <location>
        <begin position="1202"/>
        <end position="1214"/>
    </location>
</feature>
<name>G0NBB4_CAEBE</name>
<dbReference type="STRING" id="135651.G0NBB4"/>
<dbReference type="InParanoid" id="G0NBB4"/>
<evidence type="ECO:0000256" key="1">
    <source>
        <dbReference type="SAM" id="MobiDB-lite"/>
    </source>
</evidence>
<dbReference type="InterPro" id="IPR040676">
    <property type="entry name" value="DUF5641"/>
</dbReference>
<evidence type="ECO:0000313" key="3">
    <source>
        <dbReference type="EMBL" id="EGT56831.1"/>
    </source>
</evidence>
<dbReference type="OMA" id="DPRNTES"/>
<dbReference type="PROSITE" id="PS50879">
    <property type="entry name" value="RNASE_H_1"/>
    <property type="match status" value="1"/>
</dbReference>
<dbReference type="InterPro" id="IPR008042">
    <property type="entry name" value="Retrotrans_Pao"/>
</dbReference>
<evidence type="ECO:0000313" key="4">
    <source>
        <dbReference type="Proteomes" id="UP000008068"/>
    </source>
</evidence>
<dbReference type="InterPro" id="IPR043502">
    <property type="entry name" value="DNA/RNA_pol_sf"/>
</dbReference>
<feature type="region of interest" description="Disordered" evidence="1">
    <location>
        <begin position="323"/>
        <end position="344"/>
    </location>
</feature>
<feature type="compositionally biased region" description="Low complexity" evidence="1">
    <location>
        <begin position="892"/>
        <end position="965"/>
    </location>
</feature>
<feature type="compositionally biased region" description="Acidic residues" evidence="1">
    <location>
        <begin position="761"/>
        <end position="773"/>
    </location>
</feature>
<feature type="compositionally biased region" description="Basic and acidic residues" evidence="1">
    <location>
        <begin position="334"/>
        <end position="344"/>
    </location>
</feature>
<dbReference type="Gene3D" id="3.30.420.10">
    <property type="entry name" value="Ribonuclease H-like superfamily/Ribonuclease H"/>
    <property type="match status" value="1"/>
</dbReference>
<dbReference type="Proteomes" id="UP000008068">
    <property type="component" value="Unassembled WGS sequence"/>
</dbReference>
<dbReference type="Pfam" id="PF17921">
    <property type="entry name" value="Integrase_H2C2"/>
    <property type="match status" value="1"/>
</dbReference>
<dbReference type="Pfam" id="PF05380">
    <property type="entry name" value="Peptidase_A17"/>
    <property type="match status" value="1"/>
</dbReference>
<dbReference type="GO" id="GO:0006259">
    <property type="term" value="P:DNA metabolic process"/>
    <property type="evidence" value="ECO:0007669"/>
    <property type="project" value="UniProtKB-ARBA"/>
</dbReference>
<keyword evidence="4" id="KW-1185">Reference proteome</keyword>
<dbReference type="OrthoDB" id="8019190at2759"/>
<dbReference type="InterPro" id="IPR036397">
    <property type="entry name" value="RNaseH_sf"/>
</dbReference>
<accession>G0NBB4</accession>
<feature type="domain" description="RNase H type-1" evidence="2">
    <location>
        <begin position="188"/>
        <end position="351"/>
    </location>
</feature>
<dbReference type="EMBL" id="GL379857">
    <property type="protein sequence ID" value="EGT56831.1"/>
    <property type="molecule type" value="Genomic_DNA"/>
</dbReference>
<dbReference type="GO" id="GO:0004523">
    <property type="term" value="F:RNA-DNA hybrid ribonuclease activity"/>
    <property type="evidence" value="ECO:0007669"/>
    <property type="project" value="InterPro"/>
</dbReference>